<proteinExistence type="predicted"/>
<accession>A0A9J6P0X9</accession>
<dbReference type="AlphaFoldDB" id="A0A9J6P0X9"/>
<dbReference type="RefSeq" id="WP_250858884.1">
    <property type="nucleotide sequence ID" value="NZ_JAGSOJ010000002.1"/>
</dbReference>
<evidence type="ECO:0000256" key="1">
    <source>
        <dbReference type="SAM" id="Phobius"/>
    </source>
</evidence>
<gene>
    <name evidence="2" type="ORF">KDK92_08930</name>
</gene>
<keyword evidence="1" id="KW-0472">Membrane</keyword>
<organism evidence="2 3">
    <name type="scientific">Oceanirhabdus seepicola</name>
    <dbReference type="NCBI Taxonomy" id="2828781"/>
    <lineage>
        <taxon>Bacteria</taxon>
        <taxon>Bacillati</taxon>
        <taxon>Bacillota</taxon>
        <taxon>Clostridia</taxon>
        <taxon>Eubacteriales</taxon>
        <taxon>Clostridiaceae</taxon>
        <taxon>Oceanirhabdus</taxon>
    </lineage>
</organism>
<comment type="caution">
    <text evidence="2">The sequence shown here is derived from an EMBL/GenBank/DDBJ whole genome shotgun (WGS) entry which is preliminary data.</text>
</comment>
<dbReference type="PANTHER" id="PTHR43471:SF12">
    <property type="entry name" value="HYPOTHETICAL MEMBRANE PROTEIN, CONSERVED"/>
    <property type="match status" value="1"/>
</dbReference>
<feature type="transmembrane region" description="Helical" evidence="1">
    <location>
        <begin position="69"/>
        <end position="92"/>
    </location>
</feature>
<reference evidence="2" key="2">
    <citation type="submission" date="2021-04" db="EMBL/GenBank/DDBJ databases">
        <authorList>
            <person name="Dong X."/>
        </authorList>
    </citation>
    <scope>NUCLEOTIDE SEQUENCE</scope>
    <source>
        <strain evidence="2">ZWT</strain>
    </source>
</reference>
<dbReference type="GO" id="GO:0140359">
    <property type="term" value="F:ABC-type transporter activity"/>
    <property type="evidence" value="ECO:0007669"/>
    <property type="project" value="InterPro"/>
</dbReference>
<dbReference type="PANTHER" id="PTHR43471">
    <property type="entry name" value="ABC TRANSPORTER PERMEASE"/>
    <property type="match status" value="1"/>
</dbReference>
<dbReference type="EMBL" id="JAGSOJ010000002">
    <property type="protein sequence ID" value="MCM1989862.1"/>
    <property type="molecule type" value="Genomic_DNA"/>
</dbReference>
<feature type="transmembrane region" description="Helical" evidence="1">
    <location>
        <begin position="156"/>
        <end position="176"/>
    </location>
</feature>
<sequence>MNIFKFEFKTYLKSNIIWTISLVAVLFLFMSIFPVYSSQAEMMEKILENFPETFLKAFGMNNMSLSTVVGYYSFCFVYIGLIGGIFAMKLGLDVISKELREKTADFLLVKPKTRSSVIIPKFCAVLLHILIMNVIFFVASIVAAEIFKNGDYNLKTFMLINLSLFFIQFFLLSLGMMLSTFMTKLKSVLPLTLGVVFGFYVLQLLNQTLDDEKISYLTPFGHFDSAYITQNSSFSSPHLIFSLALSLLFLILGYIIYNKRDIPSV</sequence>
<evidence type="ECO:0000313" key="2">
    <source>
        <dbReference type="EMBL" id="MCM1989862.1"/>
    </source>
</evidence>
<keyword evidence="3" id="KW-1185">Reference proteome</keyword>
<dbReference type="GO" id="GO:0005886">
    <property type="term" value="C:plasma membrane"/>
    <property type="evidence" value="ECO:0007669"/>
    <property type="project" value="UniProtKB-SubCell"/>
</dbReference>
<feature type="transmembrane region" description="Helical" evidence="1">
    <location>
        <begin position="188"/>
        <end position="205"/>
    </location>
</feature>
<dbReference type="Pfam" id="PF12679">
    <property type="entry name" value="ABC2_membrane_2"/>
    <property type="match status" value="1"/>
</dbReference>
<evidence type="ECO:0000313" key="3">
    <source>
        <dbReference type="Proteomes" id="UP001056429"/>
    </source>
</evidence>
<feature type="transmembrane region" description="Helical" evidence="1">
    <location>
        <begin position="122"/>
        <end position="144"/>
    </location>
</feature>
<feature type="transmembrane region" description="Helical" evidence="1">
    <location>
        <begin position="239"/>
        <end position="257"/>
    </location>
</feature>
<reference evidence="2" key="1">
    <citation type="journal article" date="2021" name="mSystems">
        <title>Bacteria and Archaea Synergistically Convert Glycine Betaine to Biogenic Methane in the Formosa Cold Seep of the South China Sea.</title>
        <authorList>
            <person name="Li L."/>
            <person name="Zhang W."/>
            <person name="Zhang S."/>
            <person name="Song L."/>
            <person name="Sun Q."/>
            <person name="Zhang H."/>
            <person name="Xiang H."/>
            <person name="Dong X."/>
        </authorList>
    </citation>
    <scope>NUCLEOTIDE SEQUENCE</scope>
    <source>
        <strain evidence="2">ZWT</strain>
    </source>
</reference>
<feature type="transmembrane region" description="Helical" evidence="1">
    <location>
        <begin position="16"/>
        <end position="36"/>
    </location>
</feature>
<name>A0A9J6P0X9_9CLOT</name>
<protein>
    <submittedName>
        <fullName evidence="2">ABC transporter permease subunit</fullName>
    </submittedName>
</protein>
<keyword evidence="1" id="KW-0812">Transmembrane</keyword>
<keyword evidence="1" id="KW-1133">Transmembrane helix</keyword>
<dbReference type="Proteomes" id="UP001056429">
    <property type="component" value="Unassembled WGS sequence"/>
</dbReference>